<gene>
    <name evidence="1" type="ORF">Vau01_123150</name>
</gene>
<name>A0A8J3ZJ18_9ACTN</name>
<dbReference type="InterPro" id="IPR023198">
    <property type="entry name" value="PGP-like_dom2"/>
</dbReference>
<dbReference type="Proteomes" id="UP000612585">
    <property type="component" value="Unassembled WGS sequence"/>
</dbReference>
<reference evidence="1" key="1">
    <citation type="submission" date="2021-01" db="EMBL/GenBank/DDBJ databases">
        <title>Whole genome shotgun sequence of Virgisporangium aurantiacum NBRC 16421.</title>
        <authorList>
            <person name="Komaki H."/>
            <person name="Tamura T."/>
        </authorList>
    </citation>
    <scope>NUCLEOTIDE SEQUENCE</scope>
    <source>
        <strain evidence="1">NBRC 16421</strain>
    </source>
</reference>
<keyword evidence="2" id="KW-1185">Reference proteome</keyword>
<dbReference type="Gene3D" id="3.40.50.1000">
    <property type="entry name" value="HAD superfamily/HAD-like"/>
    <property type="match status" value="1"/>
</dbReference>
<dbReference type="SFLD" id="SFLDS00003">
    <property type="entry name" value="Haloacid_Dehalogenase"/>
    <property type="match status" value="1"/>
</dbReference>
<accession>A0A8J3ZJ18</accession>
<dbReference type="InterPro" id="IPR006439">
    <property type="entry name" value="HAD-SF_hydro_IA"/>
</dbReference>
<dbReference type="SFLD" id="SFLDG01129">
    <property type="entry name" value="C1.5:_HAD__Beta-PGM__Phosphata"/>
    <property type="match status" value="1"/>
</dbReference>
<dbReference type="PANTHER" id="PTHR43481">
    <property type="entry name" value="FRUCTOSE-1-PHOSPHATE PHOSPHATASE"/>
    <property type="match status" value="1"/>
</dbReference>
<evidence type="ECO:0000313" key="1">
    <source>
        <dbReference type="EMBL" id="GIJ64799.1"/>
    </source>
</evidence>
<dbReference type="AlphaFoldDB" id="A0A8J3ZJ18"/>
<dbReference type="InterPro" id="IPR023214">
    <property type="entry name" value="HAD_sf"/>
</dbReference>
<evidence type="ECO:0000313" key="2">
    <source>
        <dbReference type="Proteomes" id="UP000612585"/>
    </source>
</evidence>
<dbReference type="RefSeq" id="WP_204014301.1">
    <property type="nucleotide sequence ID" value="NZ_BOPG01000130.1"/>
</dbReference>
<dbReference type="InterPro" id="IPR051806">
    <property type="entry name" value="HAD-like_SPP"/>
</dbReference>
<dbReference type="NCBIfam" id="TIGR01549">
    <property type="entry name" value="HAD-SF-IA-v1"/>
    <property type="match status" value="1"/>
</dbReference>
<dbReference type="GO" id="GO:0050308">
    <property type="term" value="F:sugar-phosphatase activity"/>
    <property type="evidence" value="ECO:0007669"/>
    <property type="project" value="TreeGrafter"/>
</dbReference>
<protein>
    <submittedName>
        <fullName evidence="1">Haloacid dehalogenase</fullName>
    </submittedName>
</protein>
<dbReference type="Pfam" id="PF00702">
    <property type="entry name" value="Hydrolase"/>
    <property type="match status" value="1"/>
</dbReference>
<dbReference type="NCBIfam" id="TIGR01509">
    <property type="entry name" value="HAD-SF-IA-v3"/>
    <property type="match status" value="1"/>
</dbReference>
<dbReference type="EMBL" id="BOPG01000130">
    <property type="protein sequence ID" value="GIJ64799.1"/>
    <property type="molecule type" value="Genomic_DNA"/>
</dbReference>
<proteinExistence type="predicted"/>
<organism evidence="1 2">
    <name type="scientific">Virgisporangium aurantiacum</name>
    <dbReference type="NCBI Taxonomy" id="175570"/>
    <lineage>
        <taxon>Bacteria</taxon>
        <taxon>Bacillati</taxon>
        <taxon>Actinomycetota</taxon>
        <taxon>Actinomycetes</taxon>
        <taxon>Micromonosporales</taxon>
        <taxon>Micromonosporaceae</taxon>
        <taxon>Virgisporangium</taxon>
    </lineage>
</organism>
<dbReference type="Gene3D" id="1.10.150.240">
    <property type="entry name" value="Putative phosphatase, domain 2"/>
    <property type="match status" value="1"/>
</dbReference>
<dbReference type="SUPFAM" id="SSF56784">
    <property type="entry name" value="HAD-like"/>
    <property type="match status" value="1"/>
</dbReference>
<sequence length="239" mass="24676">MLDAVAPSGRAVIFDADGVLVDSHGAYRDVWYRWALLHALDADTVLAATHGRRPVETITDVAAHLDAEVEYARLREYVQEIGDAFPVFPDAAALLAQLPPSRWAIVTSGDAATVRTRLRAGGLPVPSVLVDGHAVGRGKPDPEGFLLAADLLGVSAAQCLVVEDAPAGVHAARSAGMAVLALTTSHDTDDLVAADVVVTSLTEAAPHLVAWIESGTRPVGNPLTLGDLAEGGGAETGSS</sequence>
<dbReference type="PANTHER" id="PTHR43481:SF4">
    <property type="entry name" value="GLYCEROL-1-PHOSPHATE PHOSPHOHYDROLASE 1-RELATED"/>
    <property type="match status" value="1"/>
</dbReference>
<comment type="caution">
    <text evidence="1">The sequence shown here is derived from an EMBL/GenBank/DDBJ whole genome shotgun (WGS) entry which is preliminary data.</text>
</comment>
<dbReference type="InterPro" id="IPR036412">
    <property type="entry name" value="HAD-like_sf"/>
</dbReference>